<feature type="region of interest" description="Disordered" evidence="5">
    <location>
        <begin position="68"/>
        <end position="96"/>
    </location>
</feature>
<dbReference type="InterPro" id="IPR000595">
    <property type="entry name" value="cNMP-bd_dom"/>
</dbReference>
<comment type="caution">
    <text evidence="8">The sequence shown here is derived from an EMBL/GenBank/DDBJ whole genome shotgun (WGS) entry which is preliminary data.</text>
</comment>
<evidence type="ECO:0000259" key="7">
    <source>
        <dbReference type="PROSITE" id="PS50042"/>
    </source>
</evidence>
<evidence type="ECO:0000313" key="8">
    <source>
        <dbReference type="EMBL" id="CAD8078547.1"/>
    </source>
</evidence>
<dbReference type="GO" id="GO:0005249">
    <property type="term" value="F:voltage-gated potassium channel activity"/>
    <property type="evidence" value="ECO:0007669"/>
    <property type="project" value="TreeGrafter"/>
</dbReference>
<dbReference type="GO" id="GO:0035725">
    <property type="term" value="P:sodium ion transmembrane transport"/>
    <property type="evidence" value="ECO:0007669"/>
    <property type="project" value="TreeGrafter"/>
</dbReference>
<dbReference type="PANTHER" id="PTHR45689">
    <property type="entry name" value="I[[H]] CHANNEL, ISOFORM E"/>
    <property type="match status" value="1"/>
</dbReference>
<name>A0A8S1MDW8_PARPR</name>
<dbReference type="PROSITE" id="PS50042">
    <property type="entry name" value="CNMP_BINDING_3"/>
    <property type="match status" value="1"/>
</dbReference>
<dbReference type="Proteomes" id="UP000688137">
    <property type="component" value="Unassembled WGS sequence"/>
</dbReference>
<feature type="transmembrane region" description="Helical" evidence="6">
    <location>
        <begin position="359"/>
        <end position="381"/>
    </location>
</feature>
<dbReference type="PANTHER" id="PTHR45689:SF5">
    <property type="entry name" value="I[[H]] CHANNEL, ISOFORM E"/>
    <property type="match status" value="1"/>
</dbReference>
<feature type="domain" description="Cyclic nucleotide-binding" evidence="7">
    <location>
        <begin position="499"/>
        <end position="600"/>
    </location>
</feature>
<accession>A0A8S1MDW8</accession>
<evidence type="ECO:0000256" key="2">
    <source>
        <dbReference type="ARBA" id="ARBA00022692"/>
    </source>
</evidence>
<feature type="transmembrane region" description="Helical" evidence="6">
    <location>
        <begin position="316"/>
        <end position="339"/>
    </location>
</feature>
<dbReference type="SMART" id="SM00100">
    <property type="entry name" value="cNMP"/>
    <property type="match status" value="1"/>
</dbReference>
<proteinExistence type="predicted"/>
<evidence type="ECO:0000313" key="9">
    <source>
        <dbReference type="Proteomes" id="UP000688137"/>
    </source>
</evidence>
<dbReference type="InterPro" id="IPR005821">
    <property type="entry name" value="Ion_trans_dom"/>
</dbReference>
<dbReference type="AlphaFoldDB" id="A0A8S1MDW8"/>
<dbReference type="OMA" id="NVYYQES"/>
<dbReference type="GO" id="GO:0098855">
    <property type="term" value="C:HCN channel complex"/>
    <property type="evidence" value="ECO:0007669"/>
    <property type="project" value="TreeGrafter"/>
</dbReference>
<organism evidence="8 9">
    <name type="scientific">Paramecium primaurelia</name>
    <dbReference type="NCBI Taxonomy" id="5886"/>
    <lineage>
        <taxon>Eukaryota</taxon>
        <taxon>Sar</taxon>
        <taxon>Alveolata</taxon>
        <taxon>Ciliophora</taxon>
        <taxon>Intramacronucleata</taxon>
        <taxon>Oligohymenophorea</taxon>
        <taxon>Peniculida</taxon>
        <taxon>Parameciidae</taxon>
        <taxon>Paramecium</taxon>
    </lineage>
</organism>
<dbReference type="EMBL" id="CAJJDM010000061">
    <property type="protein sequence ID" value="CAD8078547.1"/>
    <property type="molecule type" value="Genomic_DNA"/>
</dbReference>
<keyword evidence="4 6" id="KW-0472">Membrane</keyword>
<sequence length="901" mass="105710">MTEDLEQTLYNDLKLGGSSRISDSFRPQLIHLDMQDIPFKENSESDSVPQANSLRNLRFKDISISKSKNQDMSPFKGFQQQNNLQDKNDKQKQQRNKGMAKMLVINNLVKQFIEKLKKKAYILPKILGEQISENLREVLNKKKNWKKIKQIQIFEDGGKKQIQRKLPVFNPASKVMLIWEFFRAIQLTILLWWLPFKIAFNPSSSKNINAFESALTYIFAADLVIKFNRGIFDQGKLIKNRINILKHYVSNEMHEDIIYFITLIFVISDIGIRASGFQEVIVLLQFGLNFIKLKKYLTKYEETFVESPILTEIVKLIQLIIITFYFAHFMACIWYYVGIKSIELNEISWTQDPKFQDSGIIQMYIYSFYWATTTMVTVGYGDISGKNIYEVLCAIVLMIFSSGIFAFSMNQIGSIFTNMDAQKQQYKRTLLLINQYMNNNQVAEQLQGRIRNYLKYHYHKQEKLYKNEISGIIDKLTTTLKSELIQDVQFRVMQCIPFFNKNFSEEILPQIACELNLQSYTPREIIYQQNQIDECNIFIVWKGEVNLIDDNSGKVLKKFTTGQCFGELEFLTNQKRLGTAISCDFSQIYYISRNQFLKILNSYNHDFQQFHQLKDEILFNYDSSTIECYCCQESHSIWKCPYIHYKPDLERVIKKNFFKDSLQERFQFKRKGIRQNVYYQESLLQSSKHLKTSNDLDNNTAGDIQQIGSINESDESDEESVKHEKKSDQVLTLSYALPSESRRKSQRTKFIPASPLKTESPLLKPIDRLRYGQKPRKSLFFAEQSVINALQAKRHESVQKTASLGQLQNLIKQSTGYENDNNPEPLSIIEGLDKMIIYSNYFPENNFDKVIESVLKYLKRFRLTRVYMIPNKYSFVRLQKDDKLKSQGKKAIIFKQNDFIR</sequence>
<evidence type="ECO:0000256" key="4">
    <source>
        <dbReference type="ARBA" id="ARBA00023136"/>
    </source>
</evidence>
<feature type="compositionally biased region" description="Basic and acidic residues" evidence="5">
    <location>
        <begin position="719"/>
        <end position="728"/>
    </location>
</feature>
<reference evidence="8" key="1">
    <citation type="submission" date="2021-01" db="EMBL/GenBank/DDBJ databases">
        <authorList>
            <consortium name="Genoscope - CEA"/>
            <person name="William W."/>
        </authorList>
    </citation>
    <scope>NUCLEOTIDE SEQUENCE</scope>
</reference>
<evidence type="ECO:0000256" key="3">
    <source>
        <dbReference type="ARBA" id="ARBA00022989"/>
    </source>
</evidence>
<evidence type="ECO:0000256" key="5">
    <source>
        <dbReference type="SAM" id="MobiDB-lite"/>
    </source>
</evidence>
<feature type="transmembrane region" description="Helical" evidence="6">
    <location>
        <begin position="388"/>
        <end position="409"/>
    </location>
</feature>
<keyword evidence="3 6" id="KW-1133">Transmembrane helix</keyword>
<comment type="subcellular location">
    <subcellularLocation>
        <location evidence="1">Membrane</location>
        <topology evidence="1">Multi-pass membrane protein</topology>
    </subcellularLocation>
</comment>
<dbReference type="GO" id="GO:0003254">
    <property type="term" value="P:regulation of membrane depolarization"/>
    <property type="evidence" value="ECO:0007669"/>
    <property type="project" value="TreeGrafter"/>
</dbReference>
<dbReference type="Pfam" id="PF00520">
    <property type="entry name" value="Ion_trans"/>
    <property type="match status" value="1"/>
</dbReference>
<evidence type="ECO:0000256" key="1">
    <source>
        <dbReference type="ARBA" id="ARBA00004141"/>
    </source>
</evidence>
<evidence type="ECO:0000256" key="6">
    <source>
        <dbReference type="SAM" id="Phobius"/>
    </source>
</evidence>
<dbReference type="InterPro" id="IPR051413">
    <property type="entry name" value="K/Na_HCN_channel"/>
</dbReference>
<protein>
    <recommendedName>
        <fullName evidence="7">Cyclic nucleotide-binding domain-containing protein</fullName>
    </recommendedName>
</protein>
<keyword evidence="2 6" id="KW-0812">Transmembrane</keyword>
<keyword evidence="9" id="KW-1185">Reference proteome</keyword>
<gene>
    <name evidence="8" type="ORF">PPRIM_AZ9-3.1.T0600112</name>
</gene>
<feature type="region of interest" description="Disordered" evidence="5">
    <location>
        <begin position="710"/>
        <end position="729"/>
    </location>
</feature>
<dbReference type="Pfam" id="PF00027">
    <property type="entry name" value="cNMP_binding"/>
    <property type="match status" value="1"/>
</dbReference>
<dbReference type="CDD" id="cd00038">
    <property type="entry name" value="CAP_ED"/>
    <property type="match status" value="1"/>
</dbReference>